<dbReference type="EMBL" id="JBIYXZ010002082">
    <property type="protein sequence ID" value="KAL3049570.1"/>
    <property type="molecule type" value="Genomic_DNA"/>
</dbReference>
<evidence type="ECO:0000313" key="2">
    <source>
        <dbReference type="Proteomes" id="UP001619887"/>
    </source>
</evidence>
<dbReference type="Gene3D" id="1.25.10.10">
    <property type="entry name" value="Leucine-rich Repeat Variant"/>
    <property type="match status" value="1"/>
</dbReference>
<evidence type="ECO:0000313" key="1">
    <source>
        <dbReference type="EMBL" id="KAL3049570.1"/>
    </source>
</evidence>
<dbReference type="InterPro" id="IPR011989">
    <property type="entry name" value="ARM-like"/>
</dbReference>
<keyword evidence="2" id="KW-1185">Reference proteome</keyword>
<reference evidence="1 2" key="1">
    <citation type="journal article" date="2022" name="G3 (Bethesda)">
        <title>Evaluating Illumina-, Nanopore-, and PacBio-based genome assembly strategies with the bald notothen, Trematomus borchgrevinki.</title>
        <authorList>
            <person name="Rayamajhi N."/>
            <person name="Cheng C.C."/>
            <person name="Catchen J.M."/>
        </authorList>
    </citation>
    <scope>NUCLEOTIDE SEQUENCE [LARGE SCALE GENOMIC DNA]</scope>
    <source>
        <strain evidence="1">AGRC-2024</strain>
    </source>
</reference>
<comment type="caution">
    <text evidence="1">The sequence shown here is derived from an EMBL/GenBank/DDBJ whole genome shotgun (WGS) entry which is preliminary data.</text>
</comment>
<organism evidence="1 2">
    <name type="scientific">Pagothenia borchgrevinki</name>
    <name type="common">Bald rockcod</name>
    <name type="synonym">Trematomus borchgrevinki</name>
    <dbReference type="NCBI Taxonomy" id="8213"/>
    <lineage>
        <taxon>Eukaryota</taxon>
        <taxon>Metazoa</taxon>
        <taxon>Chordata</taxon>
        <taxon>Craniata</taxon>
        <taxon>Vertebrata</taxon>
        <taxon>Euteleostomi</taxon>
        <taxon>Actinopterygii</taxon>
        <taxon>Neopterygii</taxon>
        <taxon>Teleostei</taxon>
        <taxon>Neoteleostei</taxon>
        <taxon>Acanthomorphata</taxon>
        <taxon>Eupercaria</taxon>
        <taxon>Perciformes</taxon>
        <taxon>Notothenioidei</taxon>
        <taxon>Nototheniidae</taxon>
        <taxon>Pagothenia</taxon>
    </lineage>
</organism>
<protein>
    <submittedName>
        <fullName evidence="1">Uncharacterized protein</fullName>
    </submittedName>
</protein>
<dbReference type="SUPFAM" id="SSF48371">
    <property type="entry name" value="ARM repeat"/>
    <property type="match status" value="1"/>
</dbReference>
<dbReference type="Proteomes" id="UP001619887">
    <property type="component" value="Unassembled WGS sequence"/>
</dbReference>
<gene>
    <name evidence="1" type="ORF">OYC64_008926</name>
</gene>
<name>A0ABD2G7M1_PAGBO</name>
<reference evidence="1 2" key="2">
    <citation type="journal article" date="2024" name="G3 (Bethesda)">
        <title>The genome of the cryopelagic Antarctic bald notothen, Trematomus borchgrevinki.</title>
        <authorList>
            <person name="Rayamajhi N."/>
            <person name="Rivera-Colon A.G."/>
            <person name="Minhas B.F."/>
            <person name="Cheng C.C."/>
            <person name="Catchen J.M."/>
        </authorList>
    </citation>
    <scope>NUCLEOTIDE SEQUENCE [LARGE SCALE GENOMIC DNA]</scope>
    <source>
        <strain evidence="1">AGRC-2024</strain>
    </source>
</reference>
<accession>A0ABD2G7M1</accession>
<dbReference type="AlphaFoldDB" id="A0ABD2G7M1"/>
<dbReference type="InterPro" id="IPR016024">
    <property type="entry name" value="ARM-type_fold"/>
</dbReference>
<sequence length="137" mass="14623">MGMLVPILDLIRSGDSSAQSHSCACVCLLASSESNREAVMLEGVKSYDPREQQVASWALLHLTHSDWSRRLLGDAGGFPSSGSAAAGLRLRGPVLQLLRPLQHLFCSGAPPEAAQHRESLPVEVPADARLLAPPCKM</sequence>
<proteinExistence type="predicted"/>